<proteinExistence type="predicted"/>
<reference evidence="1" key="1">
    <citation type="submission" date="2016-03" db="EMBL/GenBank/DDBJ databases">
        <authorList>
            <person name="Ploux O."/>
        </authorList>
    </citation>
    <scope>NUCLEOTIDE SEQUENCE</scope>
    <source>
        <strain evidence="1">UC10</strain>
    </source>
</reference>
<protein>
    <submittedName>
        <fullName evidence="1">Uncharacterized protein</fullName>
    </submittedName>
</protein>
<dbReference type="EMBL" id="FLQS01000067">
    <property type="protein sequence ID" value="SBS79253.1"/>
    <property type="molecule type" value="Genomic_DNA"/>
</dbReference>
<accession>A0A1Y5PKQ0</accession>
<gene>
    <name evidence="1" type="ORF">MHPYR_70174</name>
</gene>
<sequence>MSTIPNTTDTNPYHVDSTSRTCCGGIGRHTCDCTAPAEIVGARRDSEPPQQEGTTMTVTSETTWRDLVDQLTPRQIAGLEDLEQLQRGDVEYHDANPDACREWLVGEAREYIAENERDAELNARIQPPANTTLVGGWDSTNQAGKLTRSTHWAAHDAGPTSVDIDGWQDETGTVDGPHLSVYGLDLGGKLNAADARRLAEALVAAADELERLK</sequence>
<organism evidence="1">
    <name type="scientific">uncultured Mycobacterium sp</name>
    <dbReference type="NCBI Taxonomy" id="171292"/>
    <lineage>
        <taxon>Bacteria</taxon>
        <taxon>Bacillati</taxon>
        <taxon>Actinomycetota</taxon>
        <taxon>Actinomycetes</taxon>
        <taxon>Mycobacteriales</taxon>
        <taxon>Mycobacteriaceae</taxon>
        <taxon>Mycobacterium</taxon>
        <taxon>environmental samples</taxon>
    </lineage>
</organism>
<name>A0A1Y5PKQ0_9MYCO</name>
<dbReference type="AlphaFoldDB" id="A0A1Y5PKQ0"/>
<evidence type="ECO:0000313" key="1">
    <source>
        <dbReference type="EMBL" id="SBS79253.1"/>
    </source>
</evidence>